<evidence type="ECO:0000313" key="3">
    <source>
        <dbReference type="EMBL" id="KAA1259030.1"/>
    </source>
</evidence>
<dbReference type="EMBL" id="VRLW01000001">
    <property type="protein sequence ID" value="KAA1259030.1"/>
    <property type="molecule type" value="Genomic_DNA"/>
</dbReference>
<dbReference type="PANTHER" id="PTHR12526">
    <property type="entry name" value="GLYCOSYLTRANSFERASE"/>
    <property type="match status" value="1"/>
</dbReference>
<dbReference type="OrthoDB" id="9772485at2"/>
<dbReference type="AlphaFoldDB" id="A0A5B1CHI8"/>
<dbReference type="Proteomes" id="UP000322699">
    <property type="component" value="Unassembled WGS sequence"/>
</dbReference>
<feature type="domain" description="Glycosyltransferase subfamily 4-like N-terminal" evidence="2">
    <location>
        <begin position="18"/>
        <end position="166"/>
    </location>
</feature>
<dbReference type="Pfam" id="PF13579">
    <property type="entry name" value="Glyco_trans_4_4"/>
    <property type="match status" value="1"/>
</dbReference>
<accession>A0A5B1CHI8</accession>
<gene>
    <name evidence="3" type="primary">epsD_1</name>
    <name evidence="3" type="ORF">LF1_15550</name>
</gene>
<reference evidence="3 4" key="1">
    <citation type="submission" date="2019-08" db="EMBL/GenBank/DDBJ databases">
        <title>Deep-cultivation of Planctomycetes and their phenomic and genomic characterization uncovers novel biology.</title>
        <authorList>
            <person name="Wiegand S."/>
            <person name="Jogler M."/>
            <person name="Boedeker C."/>
            <person name="Pinto D."/>
            <person name="Vollmers J."/>
            <person name="Rivas-Marin E."/>
            <person name="Kohn T."/>
            <person name="Peeters S.H."/>
            <person name="Heuer A."/>
            <person name="Rast P."/>
            <person name="Oberbeckmann S."/>
            <person name="Bunk B."/>
            <person name="Jeske O."/>
            <person name="Meyerdierks A."/>
            <person name="Storesund J.E."/>
            <person name="Kallscheuer N."/>
            <person name="Luecker S."/>
            <person name="Lage O.M."/>
            <person name="Pohl T."/>
            <person name="Merkel B.J."/>
            <person name="Hornburger P."/>
            <person name="Mueller R.-W."/>
            <person name="Bruemmer F."/>
            <person name="Labrenz M."/>
            <person name="Spormann A.M."/>
            <person name="Op Den Camp H."/>
            <person name="Overmann J."/>
            <person name="Amann R."/>
            <person name="Jetten M.S.M."/>
            <person name="Mascher T."/>
            <person name="Medema M.H."/>
            <person name="Devos D.P."/>
            <person name="Kaster A.-K."/>
            <person name="Ovreas L."/>
            <person name="Rohde M."/>
            <person name="Galperin M.Y."/>
            <person name="Jogler C."/>
        </authorList>
    </citation>
    <scope>NUCLEOTIDE SEQUENCE [LARGE SCALE GENOMIC DNA]</scope>
    <source>
        <strain evidence="3 4">LF1</strain>
    </source>
</reference>
<evidence type="ECO:0000259" key="2">
    <source>
        <dbReference type="Pfam" id="PF13579"/>
    </source>
</evidence>
<organism evidence="3 4">
    <name type="scientific">Rubripirellula obstinata</name>
    <dbReference type="NCBI Taxonomy" id="406547"/>
    <lineage>
        <taxon>Bacteria</taxon>
        <taxon>Pseudomonadati</taxon>
        <taxon>Planctomycetota</taxon>
        <taxon>Planctomycetia</taxon>
        <taxon>Pirellulales</taxon>
        <taxon>Pirellulaceae</taxon>
        <taxon>Rubripirellula</taxon>
    </lineage>
</organism>
<name>A0A5B1CHI8_9BACT</name>
<proteinExistence type="predicted"/>
<keyword evidence="4" id="KW-1185">Reference proteome</keyword>
<keyword evidence="3" id="KW-0328">Glycosyltransferase</keyword>
<feature type="domain" description="Glycosyl transferase family 1" evidence="1">
    <location>
        <begin position="185"/>
        <end position="352"/>
    </location>
</feature>
<dbReference type="InterPro" id="IPR028098">
    <property type="entry name" value="Glyco_trans_4-like_N"/>
</dbReference>
<dbReference type="Pfam" id="PF00534">
    <property type="entry name" value="Glycos_transf_1"/>
    <property type="match status" value="1"/>
</dbReference>
<evidence type="ECO:0000313" key="4">
    <source>
        <dbReference type="Proteomes" id="UP000322699"/>
    </source>
</evidence>
<dbReference type="EC" id="2.4.-.-" evidence="3"/>
<dbReference type="GO" id="GO:0016757">
    <property type="term" value="F:glycosyltransferase activity"/>
    <property type="evidence" value="ECO:0007669"/>
    <property type="project" value="UniProtKB-KW"/>
</dbReference>
<dbReference type="RefSeq" id="WP_068260317.1">
    <property type="nucleotide sequence ID" value="NZ_LWSK01000015.1"/>
</dbReference>
<keyword evidence="3" id="KW-0808">Transferase</keyword>
<comment type="caution">
    <text evidence="3">The sequence shown here is derived from an EMBL/GenBank/DDBJ whole genome shotgun (WGS) entry which is preliminary data.</text>
</comment>
<dbReference type="SUPFAM" id="SSF53756">
    <property type="entry name" value="UDP-Glycosyltransferase/glycogen phosphorylase"/>
    <property type="match status" value="1"/>
</dbReference>
<dbReference type="Gene3D" id="3.40.50.2000">
    <property type="entry name" value="Glycogen Phosphorylase B"/>
    <property type="match status" value="2"/>
</dbReference>
<dbReference type="PANTHER" id="PTHR12526:SF630">
    <property type="entry name" value="GLYCOSYLTRANSFERASE"/>
    <property type="match status" value="1"/>
</dbReference>
<evidence type="ECO:0000259" key="1">
    <source>
        <dbReference type="Pfam" id="PF00534"/>
    </source>
</evidence>
<dbReference type="InterPro" id="IPR001296">
    <property type="entry name" value="Glyco_trans_1"/>
</dbReference>
<sequence length="378" mass="41316">MKILFVSATEYAVEHFAGPYIEALHDAGHQIHVLTGGEIGNYAGPEGLVKKSISLSRKPDPLRDFAQVISLAKYMRANKFSVVYSISPKGGLVAQLAARLAGIPHRIHFMTGQTWKTRKGVGRWILKSLDKLICSLVSKAYVDSRSQVEFLIDQGVLRRSKAVVLASGSVSGVAVNEFRFSQDNRTKVRQQYGITDDQILIFFLGRVSSVKGIRDLVDAFSIAHAKDERLRLLIVGPDDGDADAVKAKIADQNLQDVVSAQWSSTPRPAIQYSAAEMLCVPSYMEGFGNVVLESACAGVPTIGSDIYGLQDAIVDGQTGLLFELGNAEDLAEKILRLSTDTEFRNQLGQNALHRVQAEFSQEHLVEAFMKAHKSLANA</sequence>
<protein>
    <submittedName>
        <fullName evidence="3">Putative glycosyltransferase EpsD</fullName>
        <ecNumber evidence="3">2.4.-.-</ecNumber>
    </submittedName>
</protein>